<comment type="caution">
    <text evidence="3">The sequence shown here is derived from an EMBL/GenBank/DDBJ whole genome shotgun (WGS) entry which is preliminary data.</text>
</comment>
<accession>A0A3M8WL87</accession>
<keyword evidence="2" id="KW-1133">Transmembrane helix</keyword>
<feature type="region of interest" description="Disordered" evidence="1">
    <location>
        <begin position="60"/>
        <end position="109"/>
    </location>
</feature>
<dbReference type="AlphaFoldDB" id="A0A3M8WL87"/>
<sequence length="109" mass="12129">MGGFLPYLIFVGALAAVMGFFAWLAVVARRRGVAGSAIRAAVAAHDQAWQVSGYQSHLEVRAQAERKAPIESPDRPWHPASRDLGSPRTAARGPRRGRLRRGLRRRFRR</sequence>
<dbReference type="Proteomes" id="UP000275401">
    <property type="component" value="Unassembled WGS sequence"/>
</dbReference>
<reference evidence="3 4" key="1">
    <citation type="submission" date="2018-11" db="EMBL/GenBank/DDBJ databases">
        <title>The Potential of Streptomyces as Biocontrol Agents against the Tomato grey mould, Botrytis cinerea (Gray mold) Frontiers in Microbiology.</title>
        <authorList>
            <person name="Li D."/>
        </authorList>
    </citation>
    <scope>NUCLEOTIDE SEQUENCE [LARGE SCALE GENOMIC DNA]</scope>
    <source>
        <strain evidence="3 4">NEAU-LD23</strain>
    </source>
</reference>
<gene>
    <name evidence="3" type="ORF">EEJ42_09300</name>
</gene>
<keyword evidence="2" id="KW-0472">Membrane</keyword>
<dbReference type="RefSeq" id="WP_123099495.1">
    <property type="nucleotide sequence ID" value="NZ_RIBZ01000119.1"/>
</dbReference>
<evidence type="ECO:0000313" key="4">
    <source>
        <dbReference type="Proteomes" id="UP000275401"/>
    </source>
</evidence>
<evidence type="ECO:0000256" key="2">
    <source>
        <dbReference type="SAM" id="Phobius"/>
    </source>
</evidence>
<organism evidence="3 4">
    <name type="scientific">Streptomyces botrytidirepellens</name>
    <dbReference type="NCBI Taxonomy" id="2486417"/>
    <lineage>
        <taxon>Bacteria</taxon>
        <taxon>Bacillati</taxon>
        <taxon>Actinomycetota</taxon>
        <taxon>Actinomycetes</taxon>
        <taxon>Kitasatosporales</taxon>
        <taxon>Streptomycetaceae</taxon>
        <taxon>Streptomyces</taxon>
    </lineage>
</organism>
<feature type="transmembrane region" description="Helical" evidence="2">
    <location>
        <begin position="6"/>
        <end position="28"/>
    </location>
</feature>
<feature type="compositionally biased region" description="Basic and acidic residues" evidence="1">
    <location>
        <begin position="60"/>
        <end position="81"/>
    </location>
</feature>
<evidence type="ECO:0008006" key="5">
    <source>
        <dbReference type="Google" id="ProtNLM"/>
    </source>
</evidence>
<keyword evidence="2" id="KW-0812">Transmembrane</keyword>
<evidence type="ECO:0000313" key="3">
    <source>
        <dbReference type="EMBL" id="RNG30832.1"/>
    </source>
</evidence>
<proteinExistence type="predicted"/>
<feature type="compositionally biased region" description="Basic residues" evidence="1">
    <location>
        <begin position="93"/>
        <end position="109"/>
    </location>
</feature>
<keyword evidence="4" id="KW-1185">Reference proteome</keyword>
<evidence type="ECO:0000256" key="1">
    <source>
        <dbReference type="SAM" id="MobiDB-lite"/>
    </source>
</evidence>
<dbReference type="EMBL" id="RIBZ01000119">
    <property type="protein sequence ID" value="RNG30832.1"/>
    <property type="molecule type" value="Genomic_DNA"/>
</dbReference>
<name>A0A3M8WL87_9ACTN</name>
<protein>
    <recommendedName>
        <fullName evidence="5">Secreted protein</fullName>
    </recommendedName>
</protein>